<evidence type="ECO:0000313" key="3">
    <source>
        <dbReference type="EMBL" id="MCW7514078.1"/>
    </source>
</evidence>
<dbReference type="Proteomes" id="UP001209694">
    <property type="component" value="Unassembled WGS sequence"/>
</dbReference>
<dbReference type="InterPro" id="IPR029033">
    <property type="entry name" value="His_PPase_superfam"/>
</dbReference>
<dbReference type="NCBIfam" id="TIGR00249">
    <property type="entry name" value="sixA"/>
    <property type="match status" value="1"/>
</dbReference>
<protein>
    <submittedName>
        <fullName evidence="3">Phosphohistidine phosphatase SixA</fullName>
    </submittedName>
</protein>
<dbReference type="SUPFAM" id="SSF53254">
    <property type="entry name" value="Phosphoglycerate mutase-like"/>
    <property type="match status" value="1"/>
</dbReference>
<feature type="binding site" evidence="2">
    <location>
        <position position="57"/>
    </location>
    <ligand>
        <name>substrate</name>
    </ligand>
</feature>
<evidence type="ECO:0000313" key="4">
    <source>
        <dbReference type="Proteomes" id="UP001209694"/>
    </source>
</evidence>
<name>A0A2N0B1X8_9LEPT</name>
<dbReference type="InterPro" id="IPR013078">
    <property type="entry name" value="His_Pase_superF_clade-1"/>
</dbReference>
<dbReference type="GO" id="GO:0101006">
    <property type="term" value="F:protein histidine phosphatase activity"/>
    <property type="evidence" value="ECO:0007669"/>
    <property type="project" value="InterPro"/>
</dbReference>
<evidence type="ECO:0000256" key="1">
    <source>
        <dbReference type="ARBA" id="ARBA00022801"/>
    </source>
</evidence>
<dbReference type="Gene3D" id="3.40.50.1240">
    <property type="entry name" value="Phosphoglycerate mutase-like"/>
    <property type="match status" value="1"/>
</dbReference>
<feature type="binding site" evidence="2">
    <location>
        <begin position="7"/>
        <end position="13"/>
    </location>
    <ligand>
        <name>substrate</name>
    </ligand>
</feature>
<dbReference type="RefSeq" id="WP_100725965.1">
    <property type="nucleotide sequence ID" value="NZ_JAIZBN010000001.1"/>
</dbReference>
<organism evidence="3 4">
    <name type="scientific">Leptospira levettii</name>
    <dbReference type="NCBI Taxonomy" id="2023178"/>
    <lineage>
        <taxon>Bacteria</taxon>
        <taxon>Pseudomonadati</taxon>
        <taxon>Spirochaetota</taxon>
        <taxon>Spirochaetia</taxon>
        <taxon>Leptospirales</taxon>
        <taxon>Leptospiraceae</taxon>
        <taxon>Leptospira</taxon>
    </lineage>
</organism>
<proteinExistence type="predicted"/>
<comment type="caution">
    <text evidence="3">The sequence shown here is derived from an EMBL/GenBank/DDBJ whole genome shotgun (WGS) entry which is preliminary data.</text>
</comment>
<dbReference type="GO" id="GO:0005737">
    <property type="term" value="C:cytoplasm"/>
    <property type="evidence" value="ECO:0007669"/>
    <property type="project" value="InterPro"/>
</dbReference>
<sequence length="164" mass="17959">MKIILVRHGEAENSTPTISDSQRELTDKGRSDIHKIGKFIKNSSLSVKQVYYSPYTRTKHTAEILSEELKYNGEMVASDDLAAGRGCTDIISCLVNFSNSDTVLLVGHNPDITYFAAKLLGNSSVAENLVFQPGSTIAINVAREKFDHGQIIWAISPDNLGTES</sequence>
<dbReference type="PANTHER" id="PTHR20935">
    <property type="entry name" value="PHOSPHOGLYCERATE MUTASE-RELATED"/>
    <property type="match status" value="1"/>
</dbReference>
<dbReference type="InterPro" id="IPR051021">
    <property type="entry name" value="Mito_Ser/Thr_phosphatase"/>
</dbReference>
<dbReference type="CDD" id="cd07067">
    <property type="entry name" value="HP_PGM_like"/>
    <property type="match status" value="1"/>
</dbReference>
<dbReference type="Pfam" id="PF00300">
    <property type="entry name" value="His_Phos_1"/>
    <property type="match status" value="1"/>
</dbReference>
<accession>A0A2N0B1X8</accession>
<dbReference type="EMBL" id="JAMQQD010000001">
    <property type="protein sequence ID" value="MCW7514078.1"/>
    <property type="molecule type" value="Genomic_DNA"/>
</dbReference>
<evidence type="ECO:0000256" key="2">
    <source>
        <dbReference type="PIRSR" id="PIRSR613078-2"/>
    </source>
</evidence>
<keyword evidence="1" id="KW-0378">Hydrolase</keyword>
<dbReference type="SMART" id="SM00855">
    <property type="entry name" value="PGAM"/>
    <property type="match status" value="1"/>
</dbReference>
<reference evidence="3" key="1">
    <citation type="submission" date="2022-06" db="EMBL/GenBank/DDBJ databases">
        <title>Leptospira isolates from biofilms formed at urban environments.</title>
        <authorList>
            <person name="Ribeiro P.S."/>
            <person name="Sousa T."/>
            <person name="Carvalho N."/>
            <person name="Aburjaile F."/>
            <person name="Neves F."/>
            <person name="Oliveira D."/>
            <person name="Blanco L."/>
            <person name="Lima J."/>
            <person name="Costa F."/>
            <person name="Brenig B."/>
            <person name="Soares S."/>
            <person name="Ramos R."/>
            <person name="Goes-Neto A."/>
            <person name="Matiuzzi M."/>
            <person name="Azevedo V."/>
            <person name="Ristow P."/>
        </authorList>
    </citation>
    <scope>NUCLEOTIDE SEQUENCE</scope>
    <source>
        <strain evidence="3">VSF7</strain>
    </source>
</reference>
<dbReference type="AlphaFoldDB" id="A0A2N0B1X8"/>
<gene>
    <name evidence="3" type="primary">sixA</name>
    <name evidence="3" type="ORF">ND810_02845</name>
</gene>
<dbReference type="GeneID" id="93340759"/>
<dbReference type="InterPro" id="IPR004449">
    <property type="entry name" value="SixA"/>
</dbReference>